<dbReference type="Proteomes" id="UP001165488">
    <property type="component" value="Unassembled WGS sequence"/>
</dbReference>
<organism evidence="1 2">
    <name type="scientific">Belliella calami</name>
    <dbReference type="NCBI Taxonomy" id="2923436"/>
    <lineage>
        <taxon>Bacteria</taxon>
        <taxon>Pseudomonadati</taxon>
        <taxon>Bacteroidota</taxon>
        <taxon>Cytophagia</taxon>
        <taxon>Cytophagales</taxon>
        <taxon>Cyclobacteriaceae</taxon>
        <taxon>Belliella</taxon>
    </lineage>
</organism>
<protein>
    <recommendedName>
        <fullName evidence="3">DNA-directed RNA polymerase</fullName>
    </recommendedName>
</protein>
<dbReference type="EMBL" id="JAKZGS010000001">
    <property type="protein sequence ID" value="MCH7396548.1"/>
    <property type="molecule type" value="Genomic_DNA"/>
</dbReference>
<evidence type="ECO:0000313" key="2">
    <source>
        <dbReference type="Proteomes" id="UP001165488"/>
    </source>
</evidence>
<sequence>MKTLKFYSPSTPEELTERLLEIGITKKHIKNHLPKYFWVINKIYVHQTINKQDVECRLSKELLCKIIGVDYYIQIINNLINLGIIEKSSKYFVGIRSNGYILIDKSNIKQYEFTDSRFISKLIQQKEQEKDIRVQKDSQTLSRLFRCMSNLQHNHINQDSLTDIEKLFLDELINNPFQKVGNKGKRIYNNFCNLPTSLRSKLRLNNENLVFVDIVNSQMIFISEVIKKYIVNYNIQPTKRTNEFFRLVGNGKLYETFMKWKKSDDRTKIKKSVFKCFFSKSSKSLISKKFEKNFNQVFLIVKELKKDDYKALAHSMQQEEANLIFTALNKIDYQIDVLSIHDSLYSNESNLDLIKDALISTFNDFGITATININNQYAINTAEINPIQQALIKPIQETLPEVIQVDEIEEISLKTADSASNSDTSINYLDGYANKAFFSAVDNIIGKPITTDIIKELVRLVDFTKVDEYYLLNEYIKKIPLTFFNFNLLSIITKIDGHKLIISREKLVDFTELEKGDARHIKVFELLKKKAKEEIELYNIHIPALEVA</sequence>
<name>A0ABS9UJZ1_9BACT</name>
<accession>A0ABS9UJZ1</accession>
<keyword evidence="2" id="KW-1185">Reference proteome</keyword>
<gene>
    <name evidence="1" type="ORF">MM236_01050</name>
</gene>
<dbReference type="RefSeq" id="WP_241273069.1">
    <property type="nucleotide sequence ID" value="NZ_JAKZGS010000001.1"/>
</dbReference>
<reference evidence="1" key="1">
    <citation type="submission" date="2022-03" db="EMBL/GenBank/DDBJ databases">
        <title>De novo assembled genomes of Belliella spp. (Cyclobacteriaceae) strains.</title>
        <authorList>
            <person name="Szabo A."/>
            <person name="Korponai K."/>
            <person name="Felfoldi T."/>
        </authorList>
    </citation>
    <scope>NUCLEOTIDE SEQUENCE</scope>
    <source>
        <strain evidence="1">DSM 107340</strain>
    </source>
</reference>
<comment type="caution">
    <text evidence="1">The sequence shown here is derived from an EMBL/GenBank/DDBJ whole genome shotgun (WGS) entry which is preliminary data.</text>
</comment>
<evidence type="ECO:0008006" key="3">
    <source>
        <dbReference type="Google" id="ProtNLM"/>
    </source>
</evidence>
<proteinExistence type="predicted"/>
<evidence type="ECO:0000313" key="1">
    <source>
        <dbReference type="EMBL" id="MCH7396548.1"/>
    </source>
</evidence>